<dbReference type="InterPro" id="IPR048454">
    <property type="entry name" value="YetF_N"/>
</dbReference>
<comment type="caution">
    <text evidence="10">The sequence shown here is derived from an EMBL/GenBank/DDBJ whole genome shotgun (WGS) entry which is preliminary data.</text>
</comment>
<dbReference type="PANTHER" id="PTHR34582">
    <property type="entry name" value="UPF0702 TRANSMEMBRANE PROTEIN YCAP"/>
    <property type="match status" value="1"/>
</dbReference>
<organism evidence="10 11">
    <name type="scientific">Paenibacillus melissococcoides</name>
    <dbReference type="NCBI Taxonomy" id="2912268"/>
    <lineage>
        <taxon>Bacteria</taxon>
        <taxon>Bacillati</taxon>
        <taxon>Bacillota</taxon>
        <taxon>Bacilli</taxon>
        <taxon>Bacillales</taxon>
        <taxon>Paenibacillaceae</taxon>
        <taxon>Paenibacillus</taxon>
    </lineage>
</organism>
<dbReference type="Pfam" id="PF04239">
    <property type="entry name" value="DUF421"/>
    <property type="match status" value="1"/>
</dbReference>
<feature type="domain" description="YetF-like N-terminal transmembrane" evidence="9">
    <location>
        <begin position="9"/>
        <end position="73"/>
    </location>
</feature>
<keyword evidence="4 7" id="KW-0812">Transmembrane</keyword>
<evidence type="ECO:0000313" key="11">
    <source>
        <dbReference type="Proteomes" id="UP001154322"/>
    </source>
</evidence>
<dbReference type="EMBL" id="CALYLO010000004">
    <property type="protein sequence ID" value="CAH8245811.1"/>
    <property type="molecule type" value="Genomic_DNA"/>
</dbReference>
<keyword evidence="6 7" id="KW-0472">Membrane</keyword>
<evidence type="ECO:0000256" key="1">
    <source>
        <dbReference type="ARBA" id="ARBA00004651"/>
    </source>
</evidence>
<evidence type="ECO:0000256" key="4">
    <source>
        <dbReference type="ARBA" id="ARBA00022692"/>
    </source>
</evidence>
<dbReference type="Pfam" id="PF20730">
    <property type="entry name" value="YetF_N"/>
    <property type="match status" value="1"/>
</dbReference>
<dbReference type="InterPro" id="IPR007353">
    <property type="entry name" value="DUF421"/>
</dbReference>
<evidence type="ECO:0000259" key="8">
    <source>
        <dbReference type="Pfam" id="PF04239"/>
    </source>
</evidence>
<evidence type="ECO:0000256" key="5">
    <source>
        <dbReference type="ARBA" id="ARBA00022989"/>
    </source>
</evidence>
<feature type="transmembrane region" description="Helical" evidence="7">
    <location>
        <begin position="6"/>
        <end position="24"/>
    </location>
</feature>
<evidence type="ECO:0000313" key="10">
    <source>
        <dbReference type="EMBL" id="CAH8245811.1"/>
    </source>
</evidence>
<evidence type="ECO:0000259" key="9">
    <source>
        <dbReference type="Pfam" id="PF20730"/>
    </source>
</evidence>
<evidence type="ECO:0000256" key="7">
    <source>
        <dbReference type="SAM" id="Phobius"/>
    </source>
</evidence>
<evidence type="ECO:0000256" key="2">
    <source>
        <dbReference type="ARBA" id="ARBA00006448"/>
    </source>
</evidence>
<feature type="transmembrane region" description="Helical" evidence="7">
    <location>
        <begin position="36"/>
        <end position="54"/>
    </location>
</feature>
<accession>A0ABM9G2J0</accession>
<proteinExistence type="inferred from homology"/>
<dbReference type="PANTHER" id="PTHR34582:SF7">
    <property type="entry name" value="UPF0702 TRANSMEMBRANE PROTEIN YDFS"/>
    <property type="match status" value="1"/>
</dbReference>
<dbReference type="RefSeq" id="WP_213431186.1">
    <property type="nucleotide sequence ID" value="NZ_AP031286.1"/>
</dbReference>
<comment type="subcellular location">
    <subcellularLocation>
        <location evidence="1">Cell membrane</location>
        <topology evidence="1">Multi-pass membrane protein</topology>
    </subcellularLocation>
</comment>
<feature type="domain" description="YetF C-terminal" evidence="8">
    <location>
        <begin position="83"/>
        <end position="214"/>
    </location>
</feature>
<protein>
    <submittedName>
        <fullName evidence="10">DUF421 domain-containing protein</fullName>
    </submittedName>
</protein>
<evidence type="ECO:0000256" key="6">
    <source>
        <dbReference type="ARBA" id="ARBA00023136"/>
    </source>
</evidence>
<feature type="transmembrane region" description="Helical" evidence="7">
    <location>
        <begin position="60"/>
        <end position="80"/>
    </location>
</feature>
<reference evidence="10" key="1">
    <citation type="submission" date="2022-06" db="EMBL/GenBank/DDBJ databases">
        <authorList>
            <person name="Dietemann V."/>
            <person name="Ory F."/>
            <person name="Dainat B."/>
            <person name="Oberhansli S."/>
        </authorList>
    </citation>
    <scope>NUCLEOTIDE SEQUENCE</scope>
    <source>
        <strain evidence="10">Ena-SAMPLE-TAB-26-04-2022-14:26:32:270-5432</strain>
    </source>
</reference>
<keyword evidence="3" id="KW-1003">Cell membrane</keyword>
<keyword evidence="11" id="KW-1185">Reference proteome</keyword>
<sequence length="238" mass="27456">MMEETWIVIVRSIIAFFSLVIYTRLLGKQQMGSLSYFDYINGITIGSLAGTLATDLSSKGWLHFIGLTVFVIITFLFQIWTLKSRFFSKVIDSEPTVVIQHGKILEQNLKKMRIRFDEIMMLLREKDTFDITKVEYAILEPNGGLSVLLKSEDQPLTPKDLNRTVTPARIMTDVVHEGKILTKNLERRNKTTKWLHHELKKQGVENIKQVSFAAILPDDTLYVDLYKDNLSNETDNRE</sequence>
<gene>
    <name evidence="10" type="ORF">WJ0W_003046</name>
</gene>
<dbReference type="Proteomes" id="UP001154322">
    <property type="component" value="Unassembled WGS sequence"/>
</dbReference>
<dbReference type="Gene3D" id="3.30.240.20">
    <property type="entry name" value="bsu07140 like domains"/>
    <property type="match status" value="2"/>
</dbReference>
<keyword evidence="5 7" id="KW-1133">Transmembrane helix</keyword>
<name>A0ABM9G2J0_9BACL</name>
<comment type="similarity">
    <text evidence="2">Belongs to the UPF0702 family.</text>
</comment>
<evidence type="ECO:0000256" key="3">
    <source>
        <dbReference type="ARBA" id="ARBA00022475"/>
    </source>
</evidence>
<dbReference type="InterPro" id="IPR023090">
    <property type="entry name" value="UPF0702_alpha/beta_dom_sf"/>
</dbReference>